<evidence type="ECO:0000256" key="6">
    <source>
        <dbReference type="SAM" id="Phobius"/>
    </source>
</evidence>
<proteinExistence type="predicted"/>
<evidence type="ECO:0000256" key="4">
    <source>
        <dbReference type="ARBA" id="ARBA00022989"/>
    </source>
</evidence>
<evidence type="ECO:0000256" key="1">
    <source>
        <dbReference type="ARBA" id="ARBA00004651"/>
    </source>
</evidence>
<dbReference type="Proteomes" id="UP000242243">
    <property type="component" value="Unassembled WGS sequence"/>
</dbReference>
<evidence type="ECO:0000256" key="2">
    <source>
        <dbReference type="ARBA" id="ARBA00022475"/>
    </source>
</evidence>
<feature type="transmembrane region" description="Helical" evidence="6">
    <location>
        <begin position="12"/>
        <end position="33"/>
    </location>
</feature>
<feature type="domain" description="RDD" evidence="7">
    <location>
        <begin position="13"/>
        <end position="128"/>
    </location>
</feature>
<dbReference type="AlphaFoldDB" id="A0A1I5N2B5"/>
<keyword evidence="2" id="KW-1003">Cell membrane</keyword>
<gene>
    <name evidence="8" type="ORF">HHA03_06130</name>
    <name evidence="9" type="ORF">SAMN05421839_10757</name>
</gene>
<dbReference type="InterPro" id="IPR010432">
    <property type="entry name" value="RDD"/>
</dbReference>
<dbReference type="RefSeq" id="WP_089830742.1">
    <property type="nucleotide sequence ID" value="NZ_BJWI01000005.1"/>
</dbReference>
<sequence>MIKRFNDYPDYFYAGFFIRLFAFTVDVILIGSLSRLFLFFLDDSLVKTVLSLSIYLLYFILMTKFTNGQTLGKMIFGIRVIAINEEKLSWTTVLVREGFGRYLQKVLWIMYSLTIFTRYKQHVVDLLTDTSVVTENYLRLLKSTTELKKETMHEEIIPTV</sequence>
<organism evidence="9 10">
    <name type="scientific">Halolactibacillus halophilus</name>
    <dbReference type="NCBI Taxonomy" id="306540"/>
    <lineage>
        <taxon>Bacteria</taxon>
        <taxon>Bacillati</taxon>
        <taxon>Bacillota</taxon>
        <taxon>Bacilli</taxon>
        <taxon>Bacillales</taxon>
        <taxon>Bacillaceae</taxon>
        <taxon>Halolactibacillus</taxon>
    </lineage>
</organism>
<evidence type="ECO:0000313" key="8">
    <source>
        <dbReference type="EMBL" id="GEM01081.1"/>
    </source>
</evidence>
<evidence type="ECO:0000313" key="9">
    <source>
        <dbReference type="EMBL" id="SFP15929.1"/>
    </source>
</evidence>
<evidence type="ECO:0000256" key="5">
    <source>
        <dbReference type="ARBA" id="ARBA00023136"/>
    </source>
</evidence>
<keyword evidence="5 6" id="KW-0472">Membrane</keyword>
<dbReference type="Proteomes" id="UP000321547">
    <property type="component" value="Unassembled WGS sequence"/>
</dbReference>
<name>A0A1I5N2B5_9BACI</name>
<reference evidence="9 10" key="1">
    <citation type="submission" date="2016-10" db="EMBL/GenBank/DDBJ databases">
        <authorList>
            <person name="de Groot N.N."/>
        </authorList>
    </citation>
    <scope>NUCLEOTIDE SEQUENCE [LARGE SCALE GENOMIC DNA]</scope>
    <source>
        <strain evidence="9 10">DSM 17073</strain>
    </source>
</reference>
<dbReference type="EMBL" id="FOXC01000007">
    <property type="protein sequence ID" value="SFP15929.1"/>
    <property type="molecule type" value="Genomic_DNA"/>
</dbReference>
<evidence type="ECO:0000313" key="10">
    <source>
        <dbReference type="Proteomes" id="UP000242243"/>
    </source>
</evidence>
<evidence type="ECO:0000313" key="11">
    <source>
        <dbReference type="Proteomes" id="UP000321547"/>
    </source>
</evidence>
<dbReference type="PANTHER" id="PTHR36115">
    <property type="entry name" value="PROLINE-RICH ANTIGEN HOMOLOG-RELATED"/>
    <property type="match status" value="1"/>
</dbReference>
<keyword evidence="11" id="KW-1185">Reference proteome</keyword>
<dbReference type="GO" id="GO:0005886">
    <property type="term" value="C:plasma membrane"/>
    <property type="evidence" value="ECO:0007669"/>
    <property type="project" value="UniProtKB-SubCell"/>
</dbReference>
<reference evidence="8 11" key="2">
    <citation type="submission" date="2019-07" db="EMBL/GenBank/DDBJ databases">
        <title>Whole genome shotgun sequence of Halolactibacillus halophilus NBRC 100868.</title>
        <authorList>
            <person name="Hosoyama A."/>
            <person name="Uohara A."/>
            <person name="Ohji S."/>
            <person name="Ichikawa N."/>
        </authorList>
    </citation>
    <scope>NUCLEOTIDE SEQUENCE [LARGE SCALE GENOMIC DNA]</scope>
    <source>
        <strain evidence="8 11">NBRC 100868</strain>
    </source>
</reference>
<dbReference type="EMBL" id="BJWI01000005">
    <property type="protein sequence ID" value="GEM01081.1"/>
    <property type="molecule type" value="Genomic_DNA"/>
</dbReference>
<keyword evidence="4 6" id="KW-1133">Transmembrane helix</keyword>
<dbReference type="OrthoDB" id="9793824at2"/>
<feature type="transmembrane region" description="Helical" evidence="6">
    <location>
        <begin position="45"/>
        <end position="65"/>
    </location>
</feature>
<evidence type="ECO:0000256" key="3">
    <source>
        <dbReference type="ARBA" id="ARBA00022692"/>
    </source>
</evidence>
<dbReference type="STRING" id="306540.SAMN05421839_10757"/>
<comment type="subcellular location">
    <subcellularLocation>
        <location evidence="1">Cell membrane</location>
        <topology evidence="1">Multi-pass membrane protein</topology>
    </subcellularLocation>
</comment>
<protein>
    <submittedName>
        <fullName evidence="9">Uncharacterized membrane protein YckC, RDD family</fullName>
    </submittedName>
</protein>
<accession>A0A1I5N2B5</accession>
<dbReference type="Pfam" id="PF06271">
    <property type="entry name" value="RDD"/>
    <property type="match status" value="1"/>
</dbReference>
<dbReference type="PANTHER" id="PTHR36115:SF9">
    <property type="entry name" value="LMO1584 PROTEIN"/>
    <property type="match status" value="1"/>
</dbReference>
<evidence type="ECO:0000259" key="7">
    <source>
        <dbReference type="Pfam" id="PF06271"/>
    </source>
</evidence>
<keyword evidence="3 6" id="KW-0812">Transmembrane</keyword>
<dbReference type="InterPro" id="IPR051791">
    <property type="entry name" value="Pra-immunoreactive"/>
</dbReference>